<dbReference type="CDD" id="cd00090">
    <property type="entry name" value="HTH_ARSR"/>
    <property type="match status" value="1"/>
</dbReference>
<keyword evidence="3" id="KW-0804">Transcription</keyword>
<evidence type="ECO:0000256" key="3">
    <source>
        <dbReference type="ARBA" id="ARBA00023163"/>
    </source>
</evidence>
<dbReference type="InterPro" id="IPR036390">
    <property type="entry name" value="WH_DNA-bd_sf"/>
</dbReference>
<dbReference type="InterPro" id="IPR000485">
    <property type="entry name" value="AsnC-type_HTH_dom"/>
</dbReference>
<protein>
    <submittedName>
        <fullName evidence="6">AsnC family transcriptional regulator</fullName>
    </submittedName>
</protein>
<dbReference type="GO" id="GO:0043200">
    <property type="term" value="P:response to amino acid"/>
    <property type="evidence" value="ECO:0007669"/>
    <property type="project" value="TreeGrafter"/>
</dbReference>
<evidence type="ECO:0000313" key="7">
    <source>
        <dbReference type="Proteomes" id="UP000231501"/>
    </source>
</evidence>
<dbReference type="OrthoDB" id="8526125at2"/>
<gene>
    <name evidence="6" type="ORF">CS062_24080</name>
</gene>
<evidence type="ECO:0000256" key="1">
    <source>
        <dbReference type="ARBA" id="ARBA00023015"/>
    </source>
</evidence>
<dbReference type="InterPro" id="IPR011991">
    <property type="entry name" value="ArsR-like_HTH"/>
</dbReference>
<dbReference type="InterPro" id="IPR011008">
    <property type="entry name" value="Dimeric_a/b-barrel"/>
</dbReference>
<evidence type="ECO:0000313" key="6">
    <source>
        <dbReference type="EMBL" id="PIM50620.1"/>
    </source>
</evidence>
<dbReference type="EMBL" id="PEOG01000115">
    <property type="protein sequence ID" value="PIM50620.1"/>
    <property type="molecule type" value="Genomic_DNA"/>
</dbReference>
<dbReference type="PANTHER" id="PTHR30154:SF46">
    <property type="entry name" value="TRANSCRIPTIONAL REGULATORY PROTEIN"/>
    <property type="match status" value="1"/>
</dbReference>
<proteinExistence type="predicted"/>
<dbReference type="PRINTS" id="PR00033">
    <property type="entry name" value="HTHASNC"/>
</dbReference>
<dbReference type="PROSITE" id="PS50956">
    <property type="entry name" value="HTH_ASNC_2"/>
    <property type="match status" value="1"/>
</dbReference>
<dbReference type="InterPro" id="IPR019888">
    <property type="entry name" value="Tscrpt_reg_AsnC-like"/>
</dbReference>
<evidence type="ECO:0000256" key="4">
    <source>
        <dbReference type="SAM" id="MobiDB-lite"/>
    </source>
</evidence>
<evidence type="ECO:0000259" key="5">
    <source>
        <dbReference type="PROSITE" id="PS50956"/>
    </source>
</evidence>
<dbReference type="SMART" id="SM00344">
    <property type="entry name" value="HTH_ASNC"/>
    <property type="match status" value="1"/>
</dbReference>
<evidence type="ECO:0000256" key="2">
    <source>
        <dbReference type="ARBA" id="ARBA00023125"/>
    </source>
</evidence>
<dbReference type="GO" id="GO:0043565">
    <property type="term" value="F:sequence-specific DNA binding"/>
    <property type="evidence" value="ECO:0007669"/>
    <property type="project" value="InterPro"/>
</dbReference>
<dbReference type="Pfam" id="PF01037">
    <property type="entry name" value="AsnC_trans_reg"/>
    <property type="match status" value="1"/>
</dbReference>
<dbReference type="SUPFAM" id="SSF46785">
    <property type="entry name" value="Winged helix' DNA-binding domain"/>
    <property type="match status" value="1"/>
</dbReference>
<keyword evidence="2" id="KW-0238">DNA-binding</keyword>
<dbReference type="InterPro" id="IPR036388">
    <property type="entry name" value="WH-like_DNA-bd_sf"/>
</dbReference>
<feature type="compositionally biased region" description="Low complexity" evidence="4">
    <location>
        <begin position="10"/>
        <end position="27"/>
    </location>
</feature>
<accession>A0A2G9C2G8</accession>
<dbReference type="GO" id="GO:0006355">
    <property type="term" value="P:regulation of DNA-templated transcription"/>
    <property type="evidence" value="ECO:0007669"/>
    <property type="project" value="UniProtKB-ARBA"/>
</dbReference>
<dbReference type="Gene3D" id="3.30.70.920">
    <property type="match status" value="1"/>
</dbReference>
<reference evidence="6 7" key="1">
    <citation type="submission" date="2017-11" db="EMBL/GenBank/DDBJ databases">
        <title>Draft genome sequence of Mitsuaria sp. HWN-4.</title>
        <authorList>
            <person name="Gundlapally S.R."/>
        </authorList>
    </citation>
    <scope>NUCLEOTIDE SEQUENCE [LARGE SCALE GENOMIC DNA]</scope>
    <source>
        <strain evidence="6 7">HWN-4</strain>
    </source>
</reference>
<dbReference type="Gene3D" id="1.10.10.10">
    <property type="entry name" value="Winged helix-like DNA-binding domain superfamily/Winged helix DNA-binding domain"/>
    <property type="match status" value="1"/>
</dbReference>
<dbReference type="InterPro" id="IPR019887">
    <property type="entry name" value="Tscrpt_reg_AsnC/Lrp_C"/>
</dbReference>
<sequence length="187" mass="20249">MNKLDKKPARSAPAPVSSAGRSVAAPARPRPLGPVTLDAIDLRILEALQRDGRMSNVDLAAQVHLSAPQCFRRVRALEERGVLRGYRADVAPLALGLGVTAYVSLNITAQAFARVREIESLIRDFPEILECHTVSGDSDYLLKVVARDLQALSKFLTDKLMQLDGVADVRSMICLEEIKPPAGLPVG</sequence>
<feature type="domain" description="HTH asnC-type" evidence="5">
    <location>
        <begin position="37"/>
        <end position="98"/>
    </location>
</feature>
<dbReference type="SUPFAM" id="SSF54909">
    <property type="entry name" value="Dimeric alpha+beta barrel"/>
    <property type="match status" value="1"/>
</dbReference>
<comment type="caution">
    <text evidence="6">The sequence shown here is derived from an EMBL/GenBank/DDBJ whole genome shotgun (WGS) entry which is preliminary data.</text>
</comment>
<organism evidence="6 7">
    <name type="scientific">Roseateles chitinivorans</name>
    <dbReference type="NCBI Taxonomy" id="2917965"/>
    <lineage>
        <taxon>Bacteria</taxon>
        <taxon>Pseudomonadati</taxon>
        <taxon>Pseudomonadota</taxon>
        <taxon>Betaproteobacteria</taxon>
        <taxon>Burkholderiales</taxon>
        <taxon>Sphaerotilaceae</taxon>
        <taxon>Roseateles</taxon>
    </lineage>
</organism>
<feature type="region of interest" description="Disordered" evidence="4">
    <location>
        <begin position="1"/>
        <end position="30"/>
    </location>
</feature>
<dbReference type="Pfam" id="PF13412">
    <property type="entry name" value="HTH_24"/>
    <property type="match status" value="1"/>
</dbReference>
<dbReference type="Proteomes" id="UP000231501">
    <property type="component" value="Unassembled WGS sequence"/>
</dbReference>
<dbReference type="AlphaFoldDB" id="A0A2G9C2G8"/>
<keyword evidence="7" id="KW-1185">Reference proteome</keyword>
<dbReference type="PANTHER" id="PTHR30154">
    <property type="entry name" value="LEUCINE-RESPONSIVE REGULATORY PROTEIN"/>
    <property type="match status" value="1"/>
</dbReference>
<name>A0A2G9C2G8_9BURK</name>
<keyword evidence="1" id="KW-0805">Transcription regulation</keyword>
<dbReference type="GO" id="GO:0005829">
    <property type="term" value="C:cytosol"/>
    <property type="evidence" value="ECO:0007669"/>
    <property type="project" value="TreeGrafter"/>
</dbReference>